<protein>
    <submittedName>
        <fullName evidence="6">MerR family transcriptional regulator</fullName>
    </submittedName>
</protein>
<evidence type="ECO:0000259" key="5">
    <source>
        <dbReference type="PROSITE" id="PS50937"/>
    </source>
</evidence>
<dbReference type="InterPro" id="IPR009061">
    <property type="entry name" value="DNA-bd_dom_put_sf"/>
</dbReference>
<dbReference type="AlphaFoldDB" id="A0A926HK80"/>
<evidence type="ECO:0000256" key="4">
    <source>
        <dbReference type="ARBA" id="ARBA00023163"/>
    </source>
</evidence>
<dbReference type="Pfam" id="PF13411">
    <property type="entry name" value="MerR_1"/>
    <property type="match status" value="1"/>
</dbReference>
<organism evidence="6 7">
    <name type="scientific">Gehongia tenuis</name>
    <dbReference type="NCBI Taxonomy" id="2763655"/>
    <lineage>
        <taxon>Bacteria</taxon>
        <taxon>Bacillati</taxon>
        <taxon>Bacillota</taxon>
        <taxon>Clostridia</taxon>
        <taxon>Christensenellales</taxon>
        <taxon>Christensenellaceae</taxon>
        <taxon>Gehongia</taxon>
    </lineage>
</organism>
<keyword evidence="3" id="KW-0238">DNA-binding</keyword>
<name>A0A926HK80_9FIRM</name>
<comment type="caution">
    <text evidence="6">The sequence shown here is derived from an EMBL/GenBank/DDBJ whole genome shotgun (WGS) entry which is preliminary data.</text>
</comment>
<keyword evidence="1" id="KW-0678">Repressor</keyword>
<dbReference type="EMBL" id="JACRSR010000001">
    <property type="protein sequence ID" value="MBC8530687.1"/>
    <property type="molecule type" value="Genomic_DNA"/>
</dbReference>
<dbReference type="InterPro" id="IPR000551">
    <property type="entry name" value="MerR-type_HTH_dom"/>
</dbReference>
<dbReference type="PANTHER" id="PTHR30204">
    <property type="entry name" value="REDOX-CYCLING DRUG-SENSING TRANSCRIPTIONAL ACTIVATOR SOXR"/>
    <property type="match status" value="1"/>
</dbReference>
<keyword evidence="7" id="KW-1185">Reference proteome</keyword>
<evidence type="ECO:0000256" key="3">
    <source>
        <dbReference type="ARBA" id="ARBA00023125"/>
    </source>
</evidence>
<dbReference type="Gene3D" id="1.10.1660.10">
    <property type="match status" value="1"/>
</dbReference>
<evidence type="ECO:0000256" key="2">
    <source>
        <dbReference type="ARBA" id="ARBA00023015"/>
    </source>
</evidence>
<dbReference type="SUPFAM" id="SSF46955">
    <property type="entry name" value="Putative DNA-binding domain"/>
    <property type="match status" value="1"/>
</dbReference>
<dbReference type="PROSITE" id="PS50937">
    <property type="entry name" value="HTH_MERR_2"/>
    <property type="match status" value="1"/>
</dbReference>
<evidence type="ECO:0000313" key="7">
    <source>
        <dbReference type="Proteomes" id="UP000623172"/>
    </source>
</evidence>
<dbReference type="GO" id="GO:0003677">
    <property type="term" value="F:DNA binding"/>
    <property type="evidence" value="ECO:0007669"/>
    <property type="project" value="UniProtKB-KW"/>
</dbReference>
<evidence type="ECO:0000256" key="1">
    <source>
        <dbReference type="ARBA" id="ARBA00022491"/>
    </source>
</evidence>
<sequence length="264" mass="30900">MYTIGETAKMLGLTTDTIRFYVEKGLVHPEKNPANRYLLFSFENLLELTNVVYYRCLDFSIAEIQDIMHSRGSSEVVKLISEKSREVEHRIRYQQQLLKKINYVRSIHNTVNEYAECRVTTFPESYVLFISCDRAPITYQLKQLTPEQIILCGSYDVYELNGQKLSQGKSYGLLRKSAADAMHMRLDSSLEVIRAYPCVRRMFHIRRWDISLEELMPIRMFADKLRLNYGPTFLVRKFTLTSYQDTDNLYADIYLPIGEGLELP</sequence>
<keyword evidence="4" id="KW-0804">Transcription</keyword>
<dbReference type="CDD" id="cd00592">
    <property type="entry name" value="HTH_MerR-like"/>
    <property type="match status" value="1"/>
</dbReference>
<dbReference type="Proteomes" id="UP000623172">
    <property type="component" value="Unassembled WGS sequence"/>
</dbReference>
<gene>
    <name evidence="6" type="ORF">H8696_02335</name>
</gene>
<dbReference type="GO" id="GO:0003700">
    <property type="term" value="F:DNA-binding transcription factor activity"/>
    <property type="evidence" value="ECO:0007669"/>
    <property type="project" value="InterPro"/>
</dbReference>
<dbReference type="SMART" id="SM00422">
    <property type="entry name" value="HTH_MERR"/>
    <property type="match status" value="1"/>
</dbReference>
<proteinExistence type="predicted"/>
<feature type="domain" description="HTH merR-type" evidence="5">
    <location>
        <begin position="1"/>
        <end position="70"/>
    </location>
</feature>
<dbReference type="PANTHER" id="PTHR30204:SF69">
    <property type="entry name" value="MERR-FAMILY TRANSCRIPTIONAL REGULATOR"/>
    <property type="match status" value="1"/>
</dbReference>
<dbReference type="InterPro" id="IPR047057">
    <property type="entry name" value="MerR_fam"/>
</dbReference>
<evidence type="ECO:0000313" key="6">
    <source>
        <dbReference type="EMBL" id="MBC8530687.1"/>
    </source>
</evidence>
<keyword evidence="2" id="KW-0805">Transcription regulation</keyword>
<accession>A0A926HK80</accession>
<dbReference type="RefSeq" id="WP_249314659.1">
    <property type="nucleotide sequence ID" value="NZ_JACRSR010000001.1"/>
</dbReference>
<reference evidence="6" key="1">
    <citation type="submission" date="2020-08" db="EMBL/GenBank/DDBJ databases">
        <title>Genome public.</title>
        <authorList>
            <person name="Liu C."/>
            <person name="Sun Q."/>
        </authorList>
    </citation>
    <scope>NUCLEOTIDE SEQUENCE</scope>
    <source>
        <strain evidence="6">NSJ-53</strain>
    </source>
</reference>